<dbReference type="GO" id="GO:0043531">
    <property type="term" value="F:ADP binding"/>
    <property type="evidence" value="ECO:0007669"/>
    <property type="project" value="InterPro"/>
</dbReference>
<dbReference type="AlphaFoldDB" id="A0AA41VWE1"/>
<dbReference type="GO" id="GO:0006952">
    <property type="term" value="P:defense response"/>
    <property type="evidence" value="ECO:0007669"/>
    <property type="project" value="UniProtKB-KW"/>
</dbReference>
<gene>
    <name evidence="6" type="ORF">MKW94_027047</name>
</gene>
<dbReference type="InterPro" id="IPR002182">
    <property type="entry name" value="NB-ARC"/>
</dbReference>
<evidence type="ECO:0000259" key="4">
    <source>
        <dbReference type="Pfam" id="PF00931"/>
    </source>
</evidence>
<keyword evidence="1" id="KW-0677">Repeat</keyword>
<dbReference type="Pfam" id="PF18052">
    <property type="entry name" value="Rx_N"/>
    <property type="match status" value="1"/>
</dbReference>
<dbReference type="InterPro" id="IPR038005">
    <property type="entry name" value="RX-like_CC"/>
</dbReference>
<organism evidence="6 7">
    <name type="scientific">Papaver nudicaule</name>
    <name type="common">Iceland poppy</name>
    <dbReference type="NCBI Taxonomy" id="74823"/>
    <lineage>
        <taxon>Eukaryota</taxon>
        <taxon>Viridiplantae</taxon>
        <taxon>Streptophyta</taxon>
        <taxon>Embryophyta</taxon>
        <taxon>Tracheophyta</taxon>
        <taxon>Spermatophyta</taxon>
        <taxon>Magnoliopsida</taxon>
        <taxon>Ranunculales</taxon>
        <taxon>Papaveraceae</taxon>
        <taxon>Papaveroideae</taxon>
        <taxon>Papaver</taxon>
    </lineage>
</organism>
<dbReference type="SUPFAM" id="SSF52540">
    <property type="entry name" value="P-loop containing nucleoside triphosphate hydrolases"/>
    <property type="match status" value="1"/>
</dbReference>
<dbReference type="EMBL" id="JAJJMA010307845">
    <property type="protein sequence ID" value="MCL7048741.1"/>
    <property type="molecule type" value="Genomic_DNA"/>
</dbReference>
<dbReference type="InterPro" id="IPR041118">
    <property type="entry name" value="Rx_N"/>
</dbReference>
<evidence type="ECO:0000259" key="5">
    <source>
        <dbReference type="Pfam" id="PF18052"/>
    </source>
</evidence>
<evidence type="ECO:0000256" key="2">
    <source>
        <dbReference type="ARBA" id="ARBA00022741"/>
    </source>
</evidence>
<dbReference type="PANTHER" id="PTHR19338:SF66">
    <property type="entry name" value="NB-ARC DOMAIN-CONTAINING PROTEIN"/>
    <property type="match status" value="1"/>
</dbReference>
<accession>A0AA41VWE1</accession>
<feature type="domain" description="NB-ARC" evidence="4">
    <location>
        <begin position="195"/>
        <end position="370"/>
    </location>
</feature>
<feature type="domain" description="Disease resistance N-terminal" evidence="5">
    <location>
        <begin position="5"/>
        <end position="87"/>
    </location>
</feature>
<name>A0AA41VWE1_PAPNU</name>
<keyword evidence="7" id="KW-1185">Reference proteome</keyword>
<dbReference type="FunFam" id="3.40.50.300:FF:001091">
    <property type="entry name" value="Probable disease resistance protein At1g61300"/>
    <property type="match status" value="1"/>
</dbReference>
<comment type="caution">
    <text evidence="6">The sequence shown here is derived from an EMBL/GenBank/DDBJ whole genome shotgun (WGS) entry which is preliminary data.</text>
</comment>
<proteinExistence type="predicted"/>
<dbReference type="Proteomes" id="UP001177140">
    <property type="component" value="Unassembled WGS sequence"/>
</dbReference>
<dbReference type="Pfam" id="PF00931">
    <property type="entry name" value="NB-ARC"/>
    <property type="match status" value="1"/>
</dbReference>
<dbReference type="PRINTS" id="PR00364">
    <property type="entry name" value="DISEASERSIST"/>
</dbReference>
<keyword evidence="2" id="KW-0547">Nucleotide-binding</keyword>
<evidence type="ECO:0000313" key="6">
    <source>
        <dbReference type="EMBL" id="MCL7048741.1"/>
    </source>
</evidence>
<dbReference type="CDD" id="cd14798">
    <property type="entry name" value="RX-CC_like"/>
    <property type="match status" value="1"/>
</dbReference>
<dbReference type="PANTHER" id="PTHR19338">
    <property type="entry name" value="TRANSLOCASE OF INNER MITOCHONDRIAL MEMBRANE 13 HOMOLOG"/>
    <property type="match status" value="1"/>
</dbReference>
<evidence type="ECO:0000256" key="1">
    <source>
        <dbReference type="ARBA" id="ARBA00022737"/>
    </source>
</evidence>
<protein>
    <submittedName>
        <fullName evidence="6">Uncharacterized protein</fullName>
    </submittedName>
</protein>
<keyword evidence="3" id="KW-0611">Plant defense</keyword>
<sequence length="379" mass="42835">MVDAVVSLAVDKLGDALIGKTILLLYVRSQVEELRDELRRMGCFLKDADAKQHQGDERVRNWVADIRGVAYDAEDIVDTFILNTDDAEDAVGTFVNVDDAAPKTGGVLNFIMRNALMVVNYFFWMVMSLIHIYKVGEKIQAIQSRLKVISDSRVTYGINDLPDNEASSSKANQMMQQQLRNYYPHVEDDDVIGLEKHVKTLLTELMKNDKRRCVVSIVGLGGLGKTTLAKKIYKHHTVISHFDCCARSSISQQLNLRDVLLEVIKKLMNPNDGELSMIKELCEGDLVEKLYNYLKDKKYFMVVDDLWSIEDWNALSPAFPNGKMGSKILITTRNKGVASQADPWSLSLEPQLLDDADSWKLLSKKTFPKNITDTYSYPA</sequence>
<dbReference type="InterPro" id="IPR027417">
    <property type="entry name" value="P-loop_NTPase"/>
</dbReference>
<reference evidence="6" key="1">
    <citation type="submission" date="2022-03" db="EMBL/GenBank/DDBJ databases">
        <title>A functionally conserved STORR gene fusion in Papaver species that diverged 16.8 million years ago.</title>
        <authorList>
            <person name="Catania T."/>
        </authorList>
    </citation>
    <scope>NUCLEOTIDE SEQUENCE</scope>
    <source>
        <strain evidence="6">S-191538</strain>
    </source>
</reference>
<evidence type="ECO:0000256" key="3">
    <source>
        <dbReference type="ARBA" id="ARBA00022821"/>
    </source>
</evidence>
<feature type="non-terminal residue" evidence="6">
    <location>
        <position position="379"/>
    </location>
</feature>
<evidence type="ECO:0000313" key="7">
    <source>
        <dbReference type="Proteomes" id="UP001177140"/>
    </source>
</evidence>
<dbReference type="Gene3D" id="3.40.50.300">
    <property type="entry name" value="P-loop containing nucleotide triphosphate hydrolases"/>
    <property type="match status" value="1"/>
</dbReference>
<dbReference type="Gene3D" id="1.20.5.4130">
    <property type="match status" value="1"/>
</dbReference>